<dbReference type="AlphaFoldDB" id="A0A8H3J8Y2"/>
<sequence>MVETRRRDYDANPASSSQKRRKNKTTKPPPQKPTKTPAKAPPAVIKTPRVKKLKANPPPRWPKSHEAAAQRVDWALWDAQGLTLTWEGGRGIHPLTGAVLFPVPDDPAALHEIETLAKAKRAAWKKKRAGTRAWDRAAARADARLMEREGVHLVWEAGRGIHPRTGEVRFDFDEGLLGR</sequence>
<feature type="compositionally biased region" description="Basic and acidic residues" evidence="1">
    <location>
        <begin position="1"/>
        <end position="10"/>
    </location>
</feature>
<evidence type="ECO:0000256" key="1">
    <source>
        <dbReference type="SAM" id="MobiDB-lite"/>
    </source>
</evidence>
<evidence type="ECO:0000313" key="3">
    <source>
        <dbReference type="Proteomes" id="UP000664203"/>
    </source>
</evidence>
<name>A0A8H3J8Y2_9LECA</name>
<reference evidence="2" key="1">
    <citation type="submission" date="2021-03" db="EMBL/GenBank/DDBJ databases">
        <authorList>
            <person name="Tagirdzhanova G."/>
        </authorList>
    </citation>
    <scope>NUCLEOTIDE SEQUENCE</scope>
</reference>
<feature type="compositionally biased region" description="Low complexity" evidence="1">
    <location>
        <begin position="33"/>
        <end position="47"/>
    </location>
</feature>
<feature type="region of interest" description="Disordered" evidence="1">
    <location>
        <begin position="1"/>
        <end position="65"/>
    </location>
</feature>
<dbReference type="OrthoDB" id="10438117at2759"/>
<organism evidence="2 3">
    <name type="scientific">Alectoria fallacina</name>
    <dbReference type="NCBI Taxonomy" id="1903189"/>
    <lineage>
        <taxon>Eukaryota</taxon>
        <taxon>Fungi</taxon>
        <taxon>Dikarya</taxon>
        <taxon>Ascomycota</taxon>
        <taxon>Pezizomycotina</taxon>
        <taxon>Lecanoromycetes</taxon>
        <taxon>OSLEUM clade</taxon>
        <taxon>Lecanoromycetidae</taxon>
        <taxon>Lecanorales</taxon>
        <taxon>Lecanorineae</taxon>
        <taxon>Parmeliaceae</taxon>
        <taxon>Alectoria</taxon>
    </lineage>
</organism>
<keyword evidence="3" id="KW-1185">Reference proteome</keyword>
<gene>
    <name evidence="2" type="ORF">ALECFALPRED_010491</name>
</gene>
<proteinExistence type="predicted"/>
<evidence type="ECO:0000313" key="2">
    <source>
        <dbReference type="EMBL" id="CAF9943045.1"/>
    </source>
</evidence>
<accession>A0A8H3J8Y2</accession>
<protein>
    <submittedName>
        <fullName evidence="2">Uncharacterized protein</fullName>
    </submittedName>
</protein>
<comment type="caution">
    <text evidence="2">The sequence shown here is derived from an EMBL/GenBank/DDBJ whole genome shotgun (WGS) entry which is preliminary data.</text>
</comment>
<dbReference type="EMBL" id="CAJPDR010000872">
    <property type="protein sequence ID" value="CAF9943045.1"/>
    <property type="molecule type" value="Genomic_DNA"/>
</dbReference>
<dbReference type="Proteomes" id="UP000664203">
    <property type="component" value="Unassembled WGS sequence"/>
</dbReference>